<keyword evidence="7 8" id="KW-0998">Cell outer membrane</keyword>
<dbReference type="InterPro" id="IPR012910">
    <property type="entry name" value="Plug_dom"/>
</dbReference>
<gene>
    <name evidence="12" type="ORF">FH603_1455</name>
</gene>
<dbReference type="Proteomes" id="UP000700732">
    <property type="component" value="Unassembled WGS sequence"/>
</dbReference>
<dbReference type="EMBL" id="VFIA01000006">
    <property type="protein sequence ID" value="MBC3790958.1"/>
    <property type="molecule type" value="Genomic_DNA"/>
</dbReference>
<dbReference type="SUPFAM" id="SSF49464">
    <property type="entry name" value="Carboxypeptidase regulatory domain-like"/>
    <property type="match status" value="1"/>
</dbReference>
<keyword evidence="6 8" id="KW-0472">Membrane</keyword>
<evidence type="ECO:0000256" key="9">
    <source>
        <dbReference type="RuleBase" id="RU003357"/>
    </source>
</evidence>
<evidence type="ECO:0000313" key="13">
    <source>
        <dbReference type="Proteomes" id="UP000700732"/>
    </source>
</evidence>
<keyword evidence="4 8" id="KW-0812">Transmembrane</keyword>
<dbReference type="NCBIfam" id="TIGR04056">
    <property type="entry name" value="OMP_RagA_SusC"/>
    <property type="match status" value="1"/>
</dbReference>
<dbReference type="InterPro" id="IPR039426">
    <property type="entry name" value="TonB-dep_rcpt-like"/>
</dbReference>
<dbReference type="PROSITE" id="PS52016">
    <property type="entry name" value="TONB_DEPENDENT_REC_3"/>
    <property type="match status" value="1"/>
</dbReference>
<dbReference type="RefSeq" id="WP_186736761.1">
    <property type="nucleotide sequence ID" value="NZ_VFIA01000006.1"/>
</dbReference>
<dbReference type="Pfam" id="PF00593">
    <property type="entry name" value="TonB_dep_Rec_b-barrel"/>
    <property type="match status" value="1"/>
</dbReference>
<dbReference type="InterPro" id="IPR000531">
    <property type="entry name" value="Beta-barrel_TonB"/>
</dbReference>
<feature type="domain" description="TonB-dependent receptor-like beta-barrel" evidence="10">
    <location>
        <begin position="468"/>
        <end position="892"/>
    </location>
</feature>
<evidence type="ECO:0000256" key="3">
    <source>
        <dbReference type="ARBA" id="ARBA00022452"/>
    </source>
</evidence>
<dbReference type="Gene3D" id="2.40.170.20">
    <property type="entry name" value="TonB-dependent receptor, beta-barrel domain"/>
    <property type="match status" value="1"/>
</dbReference>
<dbReference type="NCBIfam" id="TIGR04057">
    <property type="entry name" value="SusC_RagA_signa"/>
    <property type="match status" value="1"/>
</dbReference>
<dbReference type="InterPro" id="IPR037066">
    <property type="entry name" value="Plug_dom_sf"/>
</dbReference>
<dbReference type="Pfam" id="PF07715">
    <property type="entry name" value="Plug"/>
    <property type="match status" value="1"/>
</dbReference>
<keyword evidence="5 9" id="KW-0798">TonB box</keyword>
<evidence type="ECO:0000259" key="10">
    <source>
        <dbReference type="Pfam" id="PF00593"/>
    </source>
</evidence>
<organism evidence="12 13">
    <name type="scientific">Spirosoma utsteinense</name>
    <dbReference type="NCBI Taxonomy" id="2585773"/>
    <lineage>
        <taxon>Bacteria</taxon>
        <taxon>Pseudomonadati</taxon>
        <taxon>Bacteroidota</taxon>
        <taxon>Cytophagia</taxon>
        <taxon>Cytophagales</taxon>
        <taxon>Cytophagaceae</taxon>
        <taxon>Spirosoma</taxon>
    </lineage>
</organism>
<keyword evidence="2 8" id="KW-0813">Transport</keyword>
<feature type="domain" description="TonB-dependent receptor plug" evidence="11">
    <location>
        <begin position="130"/>
        <end position="259"/>
    </location>
</feature>
<keyword evidence="13" id="KW-1185">Reference proteome</keyword>
<dbReference type="InterPro" id="IPR036942">
    <property type="entry name" value="Beta-barrel_TonB_sf"/>
</dbReference>
<keyword evidence="3 8" id="KW-1134">Transmembrane beta strand</keyword>
<evidence type="ECO:0000256" key="6">
    <source>
        <dbReference type="ARBA" id="ARBA00023136"/>
    </source>
</evidence>
<protein>
    <submittedName>
        <fullName evidence="12">TonB-linked SusC/RagA family outer membrane protein</fullName>
    </submittedName>
</protein>
<dbReference type="Pfam" id="PF13715">
    <property type="entry name" value="CarbopepD_reg_2"/>
    <property type="match status" value="1"/>
</dbReference>
<evidence type="ECO:0000256" key="1">
    <source>
        <dbReference type="ARBA" id="ARBA00004571"/>
    </source>
</evidence>
<evidence type="ECO:0000256" key="7">
    <source>
        <dbReference type="ARBA" id="ARBA00023237"/>
    </source>
</evidence>
<reference evidence="12 13" key="1">
    <citation type="submission" date="2019-06" db="EMBL/GenBank/DDBJ databases">
        <title>Spirosoma utsteinense sp. nov. isolated from Antarctic ice-free soils.</title>
        <authorList>
            <person name="Tahon G."/>
        </authorList>
    </citation>
    <scope>NUCLEOTIDE SEQUENCE [LARGE SCALE GENOMIC DNA]</scope>
    <source>
        <strain evidence="12 13">LMG 31447</strain>
    </source>
</reference>
<evidence type="ECO:0000256" key="5">
    <source>
        <dbReference type="ARBA" id="ARBA00023077"/>
    </source>
</evidence>
<accession>A0ABR6W2X7</accession>
<dbReference type="InterPro" id="IPR023997">
    <property type="entry name" value="TonB-dep_OMP_SusC/RagA_CS"/>
</dbReference>
<evidence type="ECO:0000259" key="11">
    <source>
        <dbReference type="Pfam" id="PF07715"/>
    </source>
</evidence>
<evidence type="ECO:0000256" key="8">
    <source>
        <dbReference type="PROSITE-ProRule" id="PRU01360"/>
    </source>
</evidence>
<dbReference type="InterPro" id="IPR008969">
    <property type="entry name" value="CarboxyPept-like_regulatory"/>
</dbReference>
<evidence type="ECO:0000256" key="4">
    <source>
        <dbReference type="ARBA" id="ARBA00022692"/>
    </source>
</evidence>
<dbReference type="SUPFAM" id="SSF56935">
    <property type="entry name" value="Porins"/>
    <property type="match status" value="1"/>
</dbReference>
<dbReference type="Gene3D" id="2.60.40.1120">
    <property type="entry name" value="Carboxypeptidase-like, regulatory domain"/>
    <property type="match status" value="1"/>
</dbReference>
<comment type="caution">
    <text evidence="12">The sequence shown here is derived from an EMBL/GenBank/DDBJ whole genome shotgun (WGS) entry which is preliminary data.</text>
</comment>
<evidence type="ECO:0000313" key="12">
    <source>
        <dbReference type="EMBL" id="MBC3790958.1"/>
    </source>
</evidence>
<name>A0ABR6W2X7_9BACT</name>
<dbReference type="Gene3D" id="2.170.130.10">
    <property type="entry name" value="TonB-dependent receptor, plug domain"/>
    <property type="match status" value="1"/>
</dbReference>
<evidence type="ECO:0000256" key="2">
    <source>
        <dbReference type="ARBA" id="ARBA00022448"/>
    </source>
</evidence>
<proteinExistence type="inferred from homology"/>
<dbReference type="InterPro" id="IPR023996">
    <property type="entry name" value="TonB-dep_OMP_SusC/RagA"/>
</dbReference>
<comment type="subcellular location">
    <subcellularLocation>
        <location evidence="1 8">Cell outer membrane</location>
        <topology evidence="1 8">Multi-pass membrane protein</topology>
    </subcellularLocation>
</comment>
<sequence length="1060" mass="115685">MKQNFTYAKPGSVWPRYVLLVAIWILAISAGWAQTARQITGKILSKTDGAGLPGANVLVKGTSVGAVTDAEGGFSLSAAPNSTLTVSFIGFISQELPLGNQTQLTITLVEDASQLGEVVVTALGIARDKKALGYNIQELKGAELTQARPTNLINALSGKIAGVQVTNSNGQPGASSRIMIRGANSIGSNNQPMFVVDGIPIINSSNNTAPSSSATNTNNTTVDYGNGAAAINPDDVETITVLKGANAAALYGSRAANGVILITTKSGKGQKGLGVSINSNVTFDRPFRLPEYQNEYGQGSKGLFSYVDGKGGGVGDGVDESWGPRLDGRLLPQYNSPVGADGVRTATPWIAHPDNVKDFHETGVTTTNNIAIAGGGDKADFRLSFTNLYQKGMYPNTNYKRNTVAFNAGYQLSKNLTARASINYIRDGSDNRQNLPLYWTWFGRQVDLNDLKQFEQPGTDPSQWPVQRNWNTNYWNNPYYVLNRQTYANDKDRIIGNVQLIYKPLEWLSIMGRTGTDYGIDRRTTKRARGVGLPNGEFFEDNVFTRESNTDFLATADKAFGDIRATINVGGNRRSEYFQRDYLGAPELRIPNLYNISNSAVGLNVYNRNTQKVVNSLYGSAGFSFRDYVFLDLTARNDWSSTLPVGNRSYFYPSVSGSAVLTDMLGFQSNTLPYLKIRAGWAQVGNDTDPYAIQQVYQAESPWGTTPTFSENNLIYNSALKPEITRAIEAGVEARLFGNRLNAEVTYYDKSTSNQILRANVPVSSGYATSIINAGEIRNSGWEVELTGSPVKSAGGFRWDVTVNYARNRSEVVDLGGLTNYQINTGALLRNVILEARPGSPYGNFYGTYYARDPQGNYLFDKSGISVVSSDRKVIGNIMPKWTGGLQNTISYKAFTLSTLIDVRVGGQLFAHSINIGRYTGVLKETLEGRETGIVGNGTVETVNADGTKTYAPNTTNISAETYFHTFYNRNNNEAYMFDADYVKWREARLSFTLPSKLLARAKIRSVVFSVVGRNLALLYSKVPHIDPETSFYGDGNVQGFENGNLPSARSIGFNLGFNF</sequence>
<comment type="similarity">
    <text evidence="8 9">Belongs to the TonB-dependent receptor family.</text>
</comment>